<dbReference type="PANTHER" id="PTHR46580:SF4">
    <property type="entry name" value="ATP_GTP-BINDING PROTEIN"/>
    <property type="match status" value="1"/>
</dbReference>
<dbReference type="Proteomes" id="UP000681967">
    <property type="component" value="Unassembled WGS sequence"/>
</dbReference>
<dbReference type="Proteomes" id="UP000663855">
    <property type="component" value="Unassembled WGS sequence"/>
</dbReference>
<proteinExistence type="predicted"/>
<evidence type="ECO:0000313" key="2">
    <source>
        <dbReference type="EMBL" id="CAF2099404.1"/>
    </source>
</evidence>
<organism evidence="1 5">
    <name type="scientific">Rotaria magnacalcarata</name>
    <dbReference type="NCBI Taxonomy" id="392030"/>
    <lineage>
        <taxon>Eukaryota</taxon>
        <taxon>Metazoa</taxon>
        <taxon>Spiralia</taxon>
        <taxon>Gnathifera</taxon>
        <taxon>Rotifera</taxon>
        <taxon>Eurotatoria</taxon>
        <taxon>Bdelloidea</taxon>
        <taxon>Philodinida</taxon>
        <taxon>Philodinidae</taxon>
        <taxon>Rotaria</taxon>
    </lineage>
</organism>
<name>A0A814RB23_9BILA</name>
<dbReference type="Proteomes" id="UP000676336">
    <property type="component" value="Unassembled WGS sequence"/>
</dbReference>
<dbReference type="AlphaFoldDB" id="A0A814RB23"/>
<gene>
    <name evidence="3" type="ORF">BYL167_LOCUS33728</name>
    <name evidence="1" type="ORF">CJN711_LOCUS8575</name>
    <name evidence="2" type="ORF">MBJ925_LOCUS21989</name>
    <name evidence="4" type="ORF">SMN809_LOCUS35474</name>
</gene>
<dbReference type="EMBL" id="CAJOBI010084668">
    <property type="protein sequence ID" value="CAF4513432.1"/>
    <property type="molecule type" value="Genomic_DNA"/>
</dbReference>
<protein>
    <recommendedName>
        <fullName evidence="6">VCBS repeat-containing protein</fullName>
    </recommendedName>
</protein>
<evidence type="ECO:0008006" key="6">
    <source>
        <dbReference type="Google" id="ProtNLM"/>
    </source>
</evidence>
<comment type="caution">
    <text evidence="1">The sequence shown here is derived from an EMBL/GenBank/DDBJ whole genome shotgun (WGS) entry which is preliminary data.</text>
</comment>
<dbReference type="SUPFAM" id="SSF69318">
    <property type="entry name" value="Integrin alpha N-terminal domain"/>
    <property type="match status" value="1"/>
</dbReference>
<sequence>MLIITTMSVFIGYGNGSFRSQKTLAAGICPTLLDIADFTGDNRLDLAIANYGNNSVGVYFGELAIGNFNNDGSMNLVTTNCGDNTVSELLNYGNGTFRPTTNYGIGSCLYEVEVDGFNGATNTDILIIDTYFSYVTTFLVYGNRMFVVAGVNFTTDAISIGTSRERFQ</sequence>
<reference evidence="1" key="1">
    <citation type="submission" date="2021-02" db="EMBL/GenBank/DDBJ databases">
        <authorList>
            <person name="Nowell W R."/>
        </authorList>
    </citation>
    <scope>NUCLEOTIDE SEQUENCE</scope>
</reference>
<evidence type="ECO:0000313" key="5">
    <source>
        <dbReference type="Proteomes" id="UP000663855"/>
    </source>
</evidence>
<dbReference type="EMBL" id="CAJNRE010011199">
    <property type="protein sequence ID" value="CAF2099404.1"/>
    <property type="molecule type" value="Genomic_DNA"/>
</dbReference>
<dbReference type="InterPro" id="IPR028994">
    <property type="entry name" value="Integrin_alpha_N"/>
</dbReference>
<dbReference type="PANTHER" id="PTHR46580">
    <property type="entry name" value="SENSOR KINASE-RELATED"/>
    <property type="match status" value="1"/>
</dbReference>
<dbReference type="Proteomes" id="UP000663824">
    <property type="component" value="Unassembled WGS sequence"/>
</dbReference>
<dbReference type="EMBL" id="CAJNOV010003208">
    <property type="protein sequence ID" value="CAF1131423.1"/>
    <property type="molecule type" value="Genomic_DNA"/>
</dbReference>
<evidence type="ECO:0000313" key="3">
    <source>
        <dbReference type="EMBL" id="CAF4450344.1"/>
    </source>
</evidence>
<accession>A0A814RB23</accession>
<dbReference type="Gene3D" id="2.30.30.100">
    <property type="match status" value="1"/>
</dbReference>
<evidence type="ECO:0000313" key="1">
    <source>
        <dbReference type="EMBL" id="CAF1131423.1"/>
    </source>
</evidence>
<dbReference type="EMBL" id="CAJOBH010066364">
    <property type="protein sequence ID" value="CAF4450344.1"/>
    <property type="molecule type" value="Genomic_DNA"/>
</dbReference>
<evidence type="ECO:0000313" key="4">
    <source>
        <dbReference type="EMBL" id="CAF4513432.1"/>
    </source>
</evidence>